<sequence>MPLESGYCESVNYRLRDEQLNGELFYGLAEAKIIIGIWRHPYNPERPRSSLGDRPPAPAFAVPLLPAASDQAERPIVKPIETGPPNRGGPTLLAVREFFGGH</sequence>
<dbReference type="KEGG" id="apra:G3A50_21040"/>
<dbReference type="Proteomes" id="UP000464751">
    <property type="component" value="Chromosome"/>
</dbReference>
<dbReference type="GO" id="GO:0015074">
    <property type="term" value="P:DNA integration"/>
    <property type="evidence" value="ECO:0007669"/>
    <property type="project" value="InterPro"/>
</dbReference>
<evidence type="ECO:0000313" key="2">
    <source>
        <dbReference type="EMBL" id="QIB35918.1"/>
    </source>
</evidence>
<evidence type="ECO:0000313" key="3">
    <source>
        <dbReference type="Proteomes" id="UP000464751"/>
    </source>
</evidence>
<protein>
    <submittedName>
        <fullName evidence="2">Transposase</fullName>
    </submittedName>
</protein>
<name>A0A6P1YR24_9HYPH</name>
<dbReference type="AlphaFoldDB" id="A0A6P1YR24"/>
<feature type="domain" description="Integrase catalytic" evidence="1">
    <location>
        <begin position="2"/>
        <end position="56"/>
    </location>
</feature>
<accession>A0A6P1YR24</accession>
<proteinExistence type="predicted"/>
<dbReference type="EMBL" id="CP048630">
    <property type="protein sequence ID" value="QIB35918.1"/>
    <property type="molecule type" value="Genomic_DNA"/>
</dbReference>
<reference evidence="2 3" key="1">
    <citation type="submission" date="2020-02" db="EMBL/GenBank/DDBJ databases">
        <authorList>
            <person name="Li G."/>
        </authorList>
    </citation>
    <scope>NUCLEOTIDE SEQUENCE [LARGE SCALE GENOMIC DNA]</scope>
    <source>
        <strain evidence="2 3">DSM 102029</strain>
    </source>
</reference>
<organism evidence="2 3">
    <name type="scientific">Ancylobacter pratisalsi</name>
    <dbReference type="NCBI Taxonomy" id="1745854"/>
    <lineage>
        <taxon>Bacteria</taxon>
        <taxon>Pseudomonadati</taxon>
        <taxon>Pseudomonadota</taxon>
        <taxon>Alphaproteobacteria</taxon>
        <taxon>Hyphomicrobiales</taxon>
        <taxon>Xanthobacteraceae</taxon>
        <taxon>Ancylobacter</taxon>
    </lineage>
</organism>
<dbReference type="Pfam" id="PF13683">
    <property type="entry name" value="rve_3"/>
    <property type="match status" value="1"/>
</dbReference>
<keyword evidence="3" id="KW-1185">Reference proteome</keyword>
<dbReference type="InterPro" id="IPR001584">
    <property type="entry name" value="Integrase_cat-core"/>
</dbReference>
<gene>
    <name evidence="2" type="ORF">G3A50_21040</name>
</gene>
<evidence type="ECO:0000259" key="1">
    <source>
        <dbReference type="Pfam" id="PF13683"/>
    </source>
</evidence>